<dbReference type="NCBIfam" id="TIGR01439">
    <property type="entry name" value="lp_hng_hel_AbrB"/>
    <property type="match status" value="1"/>
</dbReference>
<sequence length="79" mass="8673">MTTATLTKWGTSAGIVIPKALRRDLGLAVGDKLEIQREGDKIVLTPHEQDWTLSSLMRGYDGPPPEVIDAGEPMGREVW</sequence>
<organism evidence="4 5">
    <name type="scientific">Adlercreutzia caecimuris</name>
    <dbReference type="NCBI Taxonomy" id="671266"/>
    <lineage>
        <taxon>Bacteria</taxon>
        <taxon>Bacillati</taxon>
        <taxon>Actinomycetota</taxon>
        <taxon>Coriobacteriia</taxon>
        <taxon>Eggerthellales</taxon>
        <taxon>Eggerthellaceae</taxon>
        <taxon>Adlercreutzia</taxon>
    </lineage>
</organism>
<dbReference type="RefSeq" id="WP_016310541.1">
    <property type="nucleotide sequence ID" value="NZ_CAJTBT010000003.1"/>
</dbReference>
<dbReference type="InterPro" id="IPR007159">
    <property type="entry name" value="SpoVT-AbrB_dom"/>
</dbReference>
<evidence type="ECO:0000259" key="3">
    <source>
        <dbReference type="PROSITE" id="PS51740"/>
    </source>
</evidence>
<dbReference type="InterPro" id="IPR037914">
    <property type="entry name" value="SpoVT-AbrB_sf"/>
</dbReference>
<reference evidence="4 5" key="1">
    <citation type="submission" date="2019-04" db="EMBL/GenBank/DDBJ databases">
        <title>Microbes associate with the intestines of laboratory mice.</title>
        <authorList>
            <person name="Navarre W."/>
            <person name="Wong E."/>
            <person name="Huang K.C."/>
            <person name="Tropini C."/>
            <person name="Ng K."/>
            <person name="Yu B."/>
        </authorList>
    </citation>
    <scope>NUCLEOTIDE SEQUENCE [LARGE SCALE GENOMIC DNA]</scope>
    <source>
        <strain evidence="4 5">NM80_B27</strain>
    </source>
</reference>
<name>A0A4S4G3K6_9ACTN</name>
<dbReference type="PANTHER" id="PTHR40516:SF1">
    <property type="entry name" value="ANTITOXIN CHPS-RELATED"/>
    <property type="match status" value="1"/>
</dbReference>
<evidence type="ECO:0000256" key="2">
    <source>
        <dbReference type="SAM" id="MobiDB-lite"/>
    </source>
</evidence>
<comment type="caution">
    <text evidence="4">The sequence shown here is derived from an EMBL/GenBank/DDBJ whole genome shotgun (WGS) entry which is preliminary data.</text>
</comment>
<dbReference type="Gene3D" id="2.10.260.10">
    <property type="match status" value="1"/>
</dbReference>
<feature type="region of interest" description="Disordered" evidence="2">
    <location>
        <begin position="55"/>
        <end position="79"/>
    </location>
</feature>
<protein>
    <submittedName>
        <fullName evidence="4">AbrB/MazE/SpoVT family DNA-binding domain-containing protein</fullName>
    </submittedName>
</protein>
<dbReference type="GO" id="GO:0097351">
    <property type="term" value="F:toxin sequestering activity"/>
    <property type="evidence" value="ECO:0007669"/>
    <property type="project" value="InterPro"/>
</dbReference>
<dbReference type="GO" id="GO:0003677">
    <property type="term" value="F:DNA binding"/>
    <property type="evidence" value="ECO:0007669"/>
    <property type="project" value="UniProtKB-UniRule"/>
</dbReference>
<evidence type="ECO:0000313" key="5">
    <source>
        <dbReference type="Proteomes" id="UP000308978"/>
    </source>
</evidence>
<evidence type="ECO:0000256" key="1">
    <source>
        <dbReference type="PROSITE-ProRule" id="PRU01076"/>
    </source>
</evidence>
<dbReference type="PROSITE" id="PS51740">
    <property type="entry name" value="SPOVT_ABRB"/>
    <property type="match status" value="1"/>
</dbReference>
<dbReference type="GeneID" id="82191713"/>
<dbReference type="InterPro" id="IPR039052">
    <property type="entry name" value="Antitox_PemI-like"/>
</dbReference>
<dbReference type="PANTHER" id="PTHR40516">
    <property type="entry name" value="ANTITOXIN CHPS-RELATED"/>
    <property type="match status" value="1"/>
</dbReference>
<proteinExistence type="predicted"/>
<dbReference type="SUPFAM" id="SSF89447">
    <property type="entry name" value="AbrB/MazE/MraZ-like"/>
    <property type="match status" value="1"/>
</dbReference>
<dbReference type="Proteomes" id="UP000308978">
    <property type="component" value="Unassembled WGS sequence"/>
</dbReference>
<accession>A0A4S4G3K6</accession>
<dbReference type="Pfam" id="PF04014">
    <property type="entry name" value="MazE_antitoxin"/>
    <property type="match status" value="1"/>
</dbReference>
<dbReference type="EMBL" id="SSTJ01000003">
    <property type="protein sequence ID" value="THG37883.1"/>
    <property type="molecule type" value="Genomic_DNA"/>
</dbReference>
<feature type="domain" description="SpoVT-AbrB" evidence="3">
    <location>
        <begin position="4"/>
        <end position="49"/>
    </location>
</feature>
<dbReference type="SMART" id="SM00966">
    <property type="entry name" value="SpoVT_AbrB"/>
    <property type="match status" value="1"/>
</dbReference>
<dbReference type="AlphaFoldDB" id="A0A4S4G3K6"/>
<keyword evidence="1 4" id="KW-0238">DNA-binding</keyword>
<gene>
    <name evidence="4" type="ORF">E5986_03165</name>
</gene>
<evidence type="ECO:0000313" key="4">
    <source>
        <dbReference type="EMBL" id="THG37883.1"/>
    </source>
</evidence>